<keyword evidence="2" id="KW-0732">Signal</keyword>
<keyword evidence="4" id="KW-1185">Reference proteome</keyword>
<sequence>MIFTSLTTIIISIAAMAGVAIADDLKVTPMNLPCDKPVLGPFATESSGTFWKAVAIDSNTSRRSDEDNVDELMGFGGTRISISGPNTHHAASNMLQNLSRWLVICSMFPVTLIQKGSPAPATSSQPENAAFGLKFGE</sequence>
<name>A0A9P7CVF1_9AGAM</name>
<dbReference type="EMBL" id="JABBWD010000396">
    <property type="protein sequence ID" value="KAG1761077.1"/>
    <property type="molecule type" value="Genomic_DNA"/>
</dbReference>
<protein>
    <submittedName>
        <fullName evidence="3">Uncharacterized protein</fullName>
    </submittedName>
</protein>
<feature type="region of interest" description="Disordered" evidence="1">
    <location>
        <begin position="116"/>
        <end position="137"/>
    </location>
</feature>
<accession>A0A9P7CVF1</accession>
<feature type="signal peptide" evidence="2">
    <location>
        <begin position="1"/>
        <end position="22"/>
    </location>
</feature>
<dbReference type="Proteomes" id="UP000714275">
    <property type="component" value="Unassembled WGS sequence"/>
</dbReference>
<gene>
    <name evidence="3" type="ORF">EV702DRAFT_1053208</name>
</gene>
<evidence type="ECO:0000256" key="1">
    <source>
        <dbReference type="SAM" id="MobiDB-lite"/>
    </source>
</evidence>
<comment type="caution">
    <text evidence="3">The sequence shown here is derived from an EMBL/GenBank/DDBJ whole genome shotgun (WGS) entry which is preliminary data.</text>
</comment>
<proteinExistence type="predicted"/>
<organism evidence="3 4">
    <name type="scientific">Suillus placidus</name>
    <dbReference type="NCBI Taxonomy" id="48579"/>
    <lineage>
        <taxon>Eukaryota</taxon>
        <taxon>Fungi</taxon>
        <taxon>Dikarya</taxon>
        <taxon>Basidiomycota</taxon>
        <taxon>Agaricomycotina</taxon>
        <taxon>Agaricomycetes</taxon>
        <taxon>Agaricomycetidae</taxon>
        <taxon>Boletales</taxon>
        <taxon>Suillineae</taxon>
        <taxon>Suillaceae</taxon>
        <taxon>Suillus</taxon>
    </lineage>
</organism>
<feature type="chain" id="PRO_5040302833" evidence="2">
    <location>
        <begin position="23"/>
        <end position="137"/>
    </location>
</feature>
<reference evidence="3" key="1">
    <citation type="journal article" date="2020" name="New Phytol.">
        <title>Comparative genomics reveals dynamic genome evolution in host specialist ectomycorrhizal fungi.</title>
        <authorList>
            <person name="Lofgren L.A."/>
            <person name="Nguyen N.H."/>
            <person name="Vilgalys R."/>
            <person name="Ruytinx J."/>
            <person name="Liao H.L."/>
            <person name="Branco S."/>
            <person name="Kuo A."/>
            <person name="LaButti K."/>
            <person name="Lipzen A."/>
            <person name="Andreopoulos W."/>
            <person name="Pangilinan J."/>
            <person name="Riley R."/>
            <person name="Hundley H."/>
            <person name="Na H."/>
            <person name="Barry K."/>
            <person name="Grigoriev I.V."/>
            <person name="Stajich J.E."/>
            <person name="Kennedy P.G."/>
        </authorList>
    </citation>
    <scope>NUCLEOTIDE SEQUENCE</scope>
    <source>
        <strain evidence="3">DOB743</strain>
    </source>
</reference>
<evidence type="ECO:0000256" key="2">
    <source>
        <dbReference type="SAM" id="SignalP"/>
    </source>
</evidence>
<evidence type="ECO:0000313" key="4">
    <source>
        <dbReference type="Proteomes" id="UP000714275"/>
    </source>
</evidence>
<evidence type="ECO:0000313" key="3">
    <source>
        <dbReference type="EMBL" id="KAG1761077.1"/>
    </source>
</evidence>
<dbReference type="AlphaFoldDB" id="A0A9P7CVF1"/>
<dbReference type="OrthoDB" id="10571842at2759"/>